<proteinExistence type="predicted"/>
<accession>A0ABR2R149</accession>
<name>A0ABR2R149_9ROSI</name>
<reference evidence="1 2" key="1">
    <citation type="journal article" date="2024" name="G3 (Bethesda)">
        <title>Genome assembly of Hibiscus sabdariffa L. provides insights into metabolisms of medicinal natural products.</title>
        <authorList>
            <person name="Kim T."/>
        </authorList>
    </citation>
    <scope>NUCLEOTIDE SEQUENCE [LARGE SCALE GENOMIC DNA]</scope>
    <source>
        <strain evidence="1">TK-2024</strain>
        <tissue evidence="1">Old leaves</tissue>
    </source>
</reference>
<evidence type="ECO:0000313" key="1">
    <source>
        <dbReference type="EMBL" id="KAK9006671.1"/>
    </source>
</evidence>
<gene>
    <name evidence="1" type="ORF">V6N11_019005</name>
</gene>
<dbReference type="EMBL" id="JBBPBN010000028">
    <property type="protein sequence ID" value="KAK9006671.1"/>
    <property type="molecule type" value="Genomic_DNA"/>
</dbReference>
<protein>
    <submittedName>
        <fullName evidence="1">Uncharacterized protein</fullName>
    </submittedName>
</protein>
<keyword evidence="2" id="KW-1185">Reference proteome</keyword>
<organism evidence="1 2">
    <name type="scientific">Hibiscus sabdariffa</name>
    <name type="common">roselle</name>
    <dbReference type="NCBI Taxonomy" id="183260"/>
    <lineage>
        <taxon>Eukaryota</taxon>
        <taxon>Viridiplantae</taxon>
        <taxon>Streptophyta</taxon>
        <taxon>Embryophyta</taxon>
        <taxon>Tracheophyta</taxon>
        <taxon>Spermatophyta</taxon>
        <taxon>Magnoliopsida</taxon>
        <taxon>eudicotyledons</taxon>
        <taxon>Gunneridae</taxon>
        <taxon>Pentapetalae</taxon>
        <taxon>rosids</taxon>
        <taxon>malvids</taxon>
        <taxon>Malvales</taxon>
        <taxon>Malvaceae</taxon>
        <taxon>Malvoideae</taxon>
        <taxon>Hibiscus</taxon>
    </lineage>
</organism>
<sequence>MLSLVQNDNRPTCIDDIHGDNVESAYDDSEAIAHVSNNNDDARDISGDVAPANSGGCSLPPSVSTSLNNDDCLIVPTNTH</sequence>
<evidence type="ECO:0000313" key="2">
    <source>
        <dbReference type="Proteomes" id="UP001396334"/>
    </source>
</evidence>
<dbReference type="Proteomes" id="UP001396334">
    <property type="component" value="Unassembled WGS sequence"/>
</dbReference>
<comment type="caution">
    <text evidence="1">The sequence shown here is derived from an EMBL/GenBank/DDBJ whole genome shotgun (WGS) entry which is preliminary data.</text>
</comment>